<dbReference type="CDD" id="cd00984">
    <property type="entry name" value="DnaB_C"/>
    <property type="match status" value="1"/>
</dbReference>
<sequence length="442" mass="50323">MYTIIKREIPNNIEAEEAVLGSILINQETIYGVSELLDIEDFYRKSHRTIFKVMLDLNTTKKAIDIITLTDYLTHISKLEEVGGIAFITSLANKVPSTANLKHYINIVKEKSMLRNIVHIAEYMENMGYDSESIDTPETVLDKAEQLLSKLTKKLVTTKVNNIKEQTLNAYVDIENIINHKGELLGLETGLQDLDSFLQGLKNSDFMILAARPSMGKTAFALNIASYLSIKKDTPVAFFSLEMSSNQLIHRIFSSYGLIPLFNLKSGNLDDAHTQKLIKVSNKLSQSKLIINDEISNLMSLRSIARKLKRENDIKLIIIDYLQLLEGTRRENRNLEISEISRSLKILAKELDIPIIALSQLSRSVESRQVKKPMLSDLRESGSLEQDADIVMFLYREDYYNPETENKNITDVIIAKNRNGPTGTIPVYFHKEYVRFQDLAKD</sequence>
<dbReference type="InterPro" id="IPR036185">
    <property type="entry name" value="DNA_heli_DnaB-like_N_sf"/>
</dbReference>
<keyword evidence="5 12" id="KW-0378">Hydrolase</keyword>
<dbReference type="InterPro" id="IPR007692">
    <property type="entry name" value="DNA_helicase_DnaB"/>
</dbReference>
<gene>
    <name evidence="14" type="ORF">HMPREF9454_00370</name>
</gene>
<evidence type="ECO:0000256" key="2">
    <source>
        <dbReference type="ARBA" id="ARBA00022515"/>
    </source>
</evidence>
<evidence type="ECO:0000256" key="8">
    <source>
        <dbReference type="ARBA" id="ARBA00023125"/>
    </source>
</evidence>
<dbReference type="Pfam" id="PF00772">
    <property type="entry name" value="DnaB"/>
    <property type="match status" value="1"/>
</dbReference>
<keyword evidence="9" id="KW-0413">Isomerase</keyword>
<protein>
    <recommendedName>
        <fullName evidence="11 12">Replicative DNA helicase</fullName>
        <ecNumber evidence="11 12">5.6.2.3</ecNumber>
    </recommendedName>
</protein>
<keyword evidence="3 12" id="KW-0235">DNA replication</keyword>
<dbReference type="PANTHER" id="PTHR30153:SF2">
    <property type="entry name" value="REPLICATIVE DNA HELICASE"/>
    <property type="match status" value="1"/>
</dbReference>
<evidence type="ECO:0000256" key="6">
    <source>
        <dbReference type="ARBA" id="ARBA00022806"/>
    </source>
</evidence>
<dbReference type="Pfam" id="PF03796">
    <property type="entry name" value="DnaB_C"/>
    <property type="match status" value="1"/>
</dbReference>
<keyword evidence="15" id="KW-1185">Reference proteome</keyword>
<accession>A0ABP2NMP4</accession>
<dbReference type="InterPro" id="IPR016136">
    <property type="entry name" value="DNA_helicase_N/primase_C"/>
</dbReference>
<evidence type="ECO:0000256" key="12">
    <source>
        <dbReference type="RuleBase" id="RU362085"/>
    </source>
</evidence>
<keyword evidence="7 12" id="KW-0067">ATP-binding</keyword>
<dbReference type="PANTHER" id="PTHR30153">
    <property type="entry name" value="REPLICATIVE DNA HELICASE DNAB"/>
    <property type="match status" value="1"/>
</dbReference>
<evidence type="ECO:0000256" key="11">
    <source>
        <dbReference type="NCBIfam" id="TIGR00665"/>
    </source>
</evidence>
<dbReference type="Proteomes" id="UP000005963">
    <property type="component" value="Unassembled WGS sequence"/>
</dbReference>
<dbReference type="Gene3D" id="3.40.50.300">
    <property type="entry name" value="P-loop containing nucleotide triphosphate hydrolases"/>
    <property type="match status" value="1"/>
</dbReference>
<proteinExistence type="inferred from homology"/>
<evidence type="ECO:0000256" key="1">
    <source>
        <dbReference type="ARBA" id="ARBA00008428"/>
    </source>
</evidence>
<comment type="caution">
    <text evidence="14">The sequence shown here is derived from an EMBL/GenBank/DDBJ whole genome shotgun (WGS) entry which is preliminary data.</text>
</comment>
<dbReference type="InterPro" id="IPR007693">
    <property type="entry name" value="DNA_helicase_DnaB-like_N"/>
</dbReference>
<dbReference type="EMBL" id="ADMB01000016">
    <property type="protein sequence ID" value="EHR38879.1"/>
    <property type="molecule type" value="Genomic_DNA"/>
</dbReference>
<comment type="catalytic activity">
    <reaction evidence="10 12">
        <text>ATP + H2O = ADP + phosphate + H(+)</text>
        <dbReference type="Rhea" id="RHEA:13065"/>
        <dbReference type="ChEBI" id="CHEBI:15377"/>
        <dbReference type="ChEBI" id="CHEBI:15378"/>
        <dbReference type="ChEBI" id="CHEBI:30616"/>
        <dbReference type="ChEBI" id="CHEBI:43474"/>
        <dbReference type="ChEBI" id="CHEBI:456216"/>
        <dbReference type="EC" id="5.6.2.3"/>
    </reaction>
</comment>
<name>A0ABP2NMP4_9FIRM</name>
<comment type="function">
    <text evidence="12">The main replicative DNA helicase, it participates in initiation and elongation during chromosome replication. Travels ahead of the DNA replisome, separating dsDNA into templates for DNA synthesis. A processive ATP-dependent 5'-3' DNA helicase it has DNA-dependent ATPase activity.</text>
</comment>
<dbReference type="InterPro" id="IPR027417">
    <property type="entry name" value="P-loop_NTPase"/>
</dbReference>
<dbReference type="SUPFAM" id="SSF48024">
    <property type="entry name" value="N-terminal domain of DnaB helicase"/>
    <property type="match status" value="1"/>
</dbReference>
<organism evidence="14 15">
    <name type="scientific">Megamonas funiformis YIT 11815</name>
    <dbReference type="NCBI Taxonomy" id="742816"/>
    <lineage>
        <taxon>Bacteria</taxon>
        <taxon>Bacillati</taxon>
        <taxon>Bacillota</taxon>
        <taxon>Negativicutes</taxon>
        <taxon>Selenomonadales</taxon>
        <taxon>Selenomonadaceae</taxon>
        <taxon>Megamonas</taxon>
    </lineage>
</organism>
<evidence type="ECO:0000313" key="15">
    <source>
        <dbReference type="Proteomes" id="UP000005963"/>
    </source>
</evidence>
<keyword evidence="6 12" id="KW-0347">Helicase</keyword>
<dbReference type="EC" id="5.6.2.3" evidence="11 12"/>
<evidence type="ECO:0000256" key="4">
    <source>
        <dbReference type="ARBA" id="ARBA00022741"/>
    </source>
</evidence>
<keyword evidence="8 12" id="KW-0238">DNA-binding</keyword>
<evidence type="ECO:0000256" key="5">
    <source>
        <dbReference type="ARBA" id="ARBA00022801"/>
    </source>
</evidence>
<dbReference type="SUPFAM" id="SSF52540">
    <property type="entry name" value="P-loop containing nucleoside triphosphate hydrolases"/>
    <property type="match status" value="1"/>
</dbReference>
<comment type="similarity">
    <text evidence="1 12">Belongs to the helicase family. DnaB subfamily.</text>
</comment>
<evidence type="ECO:0000259" key="13">
    <source>
        <dbReference type="PROSITE" id="PS51199"/>
    </source>
</evidence>
<evidence type="ECO:0000256" key="7">
    <source>
        <dbReference type="ARBA" id="ARBA00022840"/>
    </source>
</evidence>
<feature type="domain" description="SF4 helicase" evidence="13">
    <location>
        <begin position="180"/>
        <end position="442"/>
    </location>
</feature>
<dbReference type="InterPro" id="IPR007694">
    <property type="entry name" value="DNA_helicase_DnaB-like_C"/>
</dbReference>
<keyword evidence="2 12" id="KW-0639">Primosome</keyword>
<dbReference type="NCBIfam" id="TIGR00665">
    <property type="entry name" value="DnaB"/>
    <property type="match status" value="1"/>
</dbReference>
<evidence type="ECO:0000313" key="14">
    <source>
        <dbReference type="EMBL" id="EHR38879.1"/>
    </source>
</evidence>
<dbReference type="GO" id="GO:0004386">
    <property type="term" value="F:helicase activity"/>
    <property type="evidence" value="ECO:0007669"/>
    <property type="project" value="UniProtKB-KW"/>
</dbReference>
<dbReference type="PROSITE" id="PS51199">
    <property type="entry name" value="SF4_HELICASE"/>
    <property type="match status" value="1"/>
</dbReference>
<keyword evidence="4 12" id="KW-0547">Nucleotide-binding</keyword>
<evidence type="ECO:0000256" key="3">
    <source>
        <dbReference type="ARBA" id="ARBA00022705"/>
    </source>
</evidence>
<evidence type="ECO:0000256" key="9">
    <source>
        <dbReference type="ARBA" id="ARBA00023235"/>
    </source>
</evidence>
<dbReference type="Gene3D" id="1.10.860.10">
    <property type="entry name" value="DNAb Helicase, Chain A"/>
    <property type="match status" value="1"/>
</dbReference>
<evidence type="ECO:0000256" key="10">
    <source>
        <dbReference type="ARBA" id="ARBA00048954"/>
    </source>
</evidence>
<reference evidence="14 15" key="1">
    <citation type="submission" date="2012-01" db="EMBL/GenBank/DDBJ databases">
        <title>The Genome Sequence of Megamonas funiformis YIT 11815.</title>
        <authorList>
            <consortium name="The Broad Institute Genome Sequencing Platform"/>
            <person name="Earl A."/>
            <person name="Ward D."/>
            <person name="Feldgarden M."/>
            <person name="Gevers D."/>
            <person name="Morotomi M."/>
            <person name="Young S.K."/>
            <person name="Zeng Q."/>
            <person name="Gargeya S."/>
            <person name="Fitzgerald M."/>
            <person name="Haas B."/>
            <person name="Abouelleil A."/>
            <person name="Alvarado L."/>
            <person name="Arachchi H.M."/>
            <person name="Berlin A."/>
            <person name="Chapman S.B."/>
            <person name="Gearin G."/>
            <person name="Goldberg J."/>
            <person name="Griggs A."/>
            <person name="Gujja S."/>
            <person name="Hansen M."/>
            <person name="Heiman D."/>
            <person name="Howarth C."/>
            <person name="Larimer J."/>
            <person name="Lui A."/>
            <person name="MacDonald P.J.P."/>
            <person name="McCowen C."/>
            <person name="Montmayeur A."/>
            <person name="Murphy C."/>
            <person name="Neiman D."/>
            <person name="Pearson M."/>
            <person name="Priest M."/>
            <person name="Roberts A."/>
            <person name="Saif S."/>
            <person name="Shea T."/>
            <person name="Sisk P."/>
            <person name="Stolte C."/>
            <person name="Sykes S."/>
            <person name="Wortman J."/>
            <person name="Nusbaum C."/>
            <person name="Birren B."/>
        </authorList>
    </citation>
    <scope>NUCLEOTIDE SEQUENCE [LARGE SCALE GENOMIC DNA]</scope>
    <source>
        <strain evidence="14 15">YIT 11815</strain>
    </source>
</reference>